<dbReference type="Gene3D" id="3.40.50.1240">
    <property type="entry name" value="Phosphoglycerate mutase-like"/>
    <property type="match status" value="1"/>
</dbReference>
<dbReference type="InterPro" id="IPR029033">
    <property type="entry name" value="His_PPase_superfam"/>
</dbReference>
<proteinExistence type="predicted"/>
<evidence type="ECO:0000313" key="2">
    <source>
        <dbReference type="Proteomes" id="UP001056291"/>
    </source>
</evidence>
<dbReference type="InterPro" id="IPR013078">
    <property type="entry name" value="His_Pase_superF_clade-1"/>
</dbReference>
<gene>
    <name evidence="1" type="ORF">NBZ79_12960</name>
</gene>
<protein>
    <submittedName>
        <fullName evidence="1">Histidine phosphatase family protein</fullName>
    </submittedName>
</protein>
<accession>A0ABY4VZD6</accession>
<dbReference type="Pfam" id="PF00300">
    <property type="entry name" value="His_Phos_1"/>
    <property type="match status" value="1"/>
</dbReference>
<name>A0ABY4VZD6_9PROT</name>
<sequence>MKVIEIRRHAMRQKPKAHLSLEGIELAKFASARMGPYDRVITSRLPRSMETAVAMGFEGAEHLEELGDIPDDILEKLNWPNTLQAISEIIKTNKDCFQFARRQAKIWLNCIKDLPEESRILIISHGGIMELGVMGSICLDGSSVTIDAFGYCEGIRLEYESEKYVNFNPQLMPEERRLINSTQD</sequence>
<organism evidence="1 2">
    <name type="scientific">Sneathiella marina</name>
    <dbReference type="NCBI Taxonomy" id="2950108"/>
    <lineage>
        <taxon>Bacteria</taxon>
        <taxon>Pseudomonadati</taxon>
        <taxon>Pseudomonadota</taxon>
        <taxon>Alphaproteobacteria</taxon>
        <taxon>Sneathiellales</taxon>
        <taxon>Sneathiellaceae</taxon>
        <taxon>Sneathiella</taxon>
    </lineage>
</organism>
<evidence type="ECO:0000313" key="1">
    <source>
        <dbReference type="EMBL" id="USG60084.1"/>
    </source>
</evidence>
<dbReference type="SUPFAM" id="SSF53254">
    <property type="entry name" value="Phosphoglycerate mutase-like"/>
    <property type="match status" value="1"/>
</dbReference>
<reference evidence="1" key="1">
    <citation type="submission" date="2022-06" db="EMBL/GenBank/DDBJ databases">
        <title>Sneathiella actinostolidae sp. nov., isolated from a sea anemonein the Western Pacific Ocean.</title>
        <authorList>
            <person name="Wei M.J."/>
        </authorList>
    </citation>
    <scope>NUCLEOTIDE SEQUENCE</scope>
    <source>
        <strain evidence="1">PHK-P5</strain>
    </source>
</reference>
<dbReference type="Proteomes" id="UP001056291">
    <property type="component" value="Chromosome"/>
</dbReference>
<keyword evidence="2" id="KW-1185">Reference proteome</keyword>
<dbReference type="EMBL" id="CP098747">
    <property type="protein sequence ID" value="USG60084.1"/>
    <property type="molecule type" value="Genomic_DNA"/>
</dbReference>
<dbReference type="RefSeq" id="WP_251932891.1">
    <property type="nucleotide sequence ID" value="NZ_CP098747.1"/>
</dbReference>